<sequence>MQRKLITPAAELPVSLGALKDHLRIEHDDEDVSLESYLKAATKHAEQVLTYRAFMTQTWQLILSDFQDEILLPYPPLQSVNKVTYRGKAGEEHEVDASMYIVDTDSEPGRIVRKKDKSWPTDLDQHNSVTIEFTAGYASSDDIPENFKIGLLMLTAHFYENREPVLVGSMINTLPFTIEALFERVYTV</sequence>
<dbReference type="Proteomes" id="UP001597520">
    <property type="component" value="Unassembled WGS sequence"/>
</dbReference>
<protein>
    <submittedName>
        <fullName evidence="1">Head-tail connector protein</fullName>
    </submittedName>
</protein>
<comment type="caution">
    <text evidence="1">The sequence shown here is derived from an EMBL/GenBank/DDBJ whole genome shotgun (WGS) entry which is preliminary data.</text>
</comment>
<dbReference type="InterPro" id="IPR006450">
    <property type="entry name" value="Phage_HK97_gp6-like"/>
</dbReference>
<gene>
    <name evidence="1" type="ORF">ACFSUB_01265</name>
</gene>
<reference evidence="2" key="1">
    <citation type="journal article" date="2019" name="Int. J. Syst. Evol. Microbiol.">
        <title>The Global Catalogue of Microorganisms (GCM) 10K type strain sequencing project: providing services to taxonomists for standard genome sequencing and annotation.</title>
        <authorList>
            <consortium name="The Broad Institute Genomics Platform"/>
            <consortium name="The Broad Institute Genome Sequencing Center for Infectious Disease"/>
            <person name="Wu L."/>
            <person name="Ma J."/>
        </authorList>
    </citation>
    <scope>NUCLEOTIDE SEQUENCE [LARGE SCALE GENOMIC DNA]</scope>
    <source>
        <strain evidence="2">KCTC 33792</strain>
    </source>
</reference>
<dbReference type="CDD" id="cd08054">
    <property type="entry name" value="gp6"/>
    <property type="match status" value="1"/>
</dbReference>
<dbReference type="NCBIfam" id="TIGR01560">
    <property type="entry name" value="put_DNA_pack"/>
    <property type="match status" value="2"/>
</dbReference>
<keyword evidence="2" id="KW-1185">Reference proteome</keyword>
<evidence type="ECO:0000313" key="1">
    <source>
        <dbReference type="EMBL" id="MFD2704080.1"/>
    </source>
</evidence>
<dbReference type="EMBL" id="JBHUML010000002">
    <property type="protein sequence ID" value="MFD2704080.1"/>
    <property type="molecule type" value="Genomic_DNA"/>
</dbReference>
<dbReference type="InterPro" id="IPR021146">
    <property type="entry name" value="Phage_gp6-like_head-tail"/>
</dbReference>
<dbReference type="Gene3D" id="1.10.3230.30">
    <property type="entry name" value="Phage gp6-like head-tail connector protein"/>
    <property type="match status" value="1"/>
</dbReference>
<name>A0ABW5SWD7_9BACI</name>
<dbReference type="InterPro" id="IPR011738">
    <property type="entry name" value="Phage_CHP"/>
</dbReference>
<dbReference type="NCBIfam" id="TIGR02215">
    <property type="entry name" value="phage_chp_gp8"/>
    <property type="match status" value="1"/>
</dbReference>
<dbReference type="Pfam" id="PF05135">
    <property type="entry name" value="Phage_connect_1"/>
    <property type="match status" value="1"/>
</dbReference>
<organism evidence="1 2">
    <name type="scientific">Salibacterium lacus</name>
    <dbReference type="NCBI Taxonomy" id="1898109"/>
    <lineage>
        <taxon>Bacteria</taxon>
        <taxon>Bacillati</taxon>
        <taxon>Bacillota</taxon>
        <taxon>Bacilli</taxon>
        <taxon>Bacillales</taxon>
        <taxon>Bacillaceae</taxon>
    </lineage>
</organism>
<accession>A0ABW5SWD7</accession>
<evidence type="ECO:0000313" key="2">
    <source>
        <dbReference type="Proteomes" id="UP001597520"/>
    </source>
</evidence>
<dbReference type="RefSeq" id="WP_380711376.1">
    <property type="nucleotide sequence ID" value="NZ_JBHUML010000002.1"/>
</dbReference>
<proteinExistence type="predicted"/>